<evidence type="ECO:0000313" key="1">
    <source>
        <dbReference type="EMBL" id="BBE17597.1"/>
    </source>
</evidence>
<keyword evidence="2" id="KW-1185">Reference proteome</keyword>
<dbReference type="EMBL" id="AP018694">
    <property type="protein sequence ID" value="BBE17597.1"/>
    <property type="molecule type" value="Genomic_DNA"/>
</dbReference>
<protein>
    <submittedName>
        <fullName evidence="1">Uncharacterized protein</fullName>
    </submittedName>
</protein>
<dbReference type="KEGG" id="anf:AQPE_1754"/>
<sequence>MGIYEYKYENNTKDLIENHYIKLEEINNKISGIYYGTSDDFDEAREGYFPGFFKAVMY</sequence>
<gene>
    <name evidence="1" type="ORF">AQPE_1754</name>
</gene>
<proteinExistence type="predicted"/>
<reference evidence="1" key="1">
    <citation type="journal article" date="2020" name="Int. J. Syst. Evol. Microbiol.">
        <title>Aquipluma nitroreducens gen. nov. sp. nov., a novel facultatively anaerobic bacterium isolated from a freshwater lake.</title>
        <authorList>
            <person name="Watanabe M."/>
            <person name="Kojima H."/>
            <person name="Fukui M."/>
        </authorList>
    </citation>
    <scope>NUCLEOTIDE SEQUENCE</scope>
    <source>
        <strain evidence="1">MeG22</strain>
    </source>
</reference>
<dbReference type="AlphaFoldDB" id="A0A5K7S7X2"/>
<name>A0A5K7S7X2_9BACT</name>
<evidence type="ECO:0000313" key="2">
    <source>
        <dbReference type="Proteomes" id="UP001193389"/>
    </source>
</evidence>
<dbReference type="Proteomes" id="UP001193389">
    <property type="component" value="Chromosome"/>
</dbReference>
<accession>A0A5K7S7X2</accession>
<organism evidence="1 2">
    <name type="scientific">Aquipluma nitroreducens</name>
    <dbReference type="NCBI Taxonomy" id="2010828"/>
    <lineage>
        <taxon>Bacteria</taxon>
        <taxon>Pseudomonadati</taxon>
        <taxon>Bacteroidota</taxon>
        <taxon>Bacteroidia</taxon>
        <taxon>Marinilabiliales</taxon>
        <taxon>Prolixibacteraceae</taxon>
        <taxon>Aquipluma</taxon>
    </lineage>
</organism>